<dbReference type="GO" id="GO:0015171">
    <property type="term" value="F:amino acid transmembrane transporter activity"/>
    <property type="evidence" value="ECO:0007669"/>
    <property type="project" value="TreeGrafter"/>
</dbReference>
<accession>A0A221W196</accession>
<evidence type="ECO:0000256" key="4">
    <source>
        <dbReference type="ARBA" id="ARBA00022989"/>
    </source>
</evidence>
<evidence type="ECO:0000256" key="3">
    <source>
        <dbReference type="ARBA" id="ARBA00022692"/>
    </source>
</evidence>
<keyword evidence="4" id="KW-1133">Transmembrane helix</keyword>
<evidence type="ECO:0000313" key="6">
    <source>
        <dbReference type="EMBL" id="ASO19549.1"/>
    </source>
</evidence>
<dbReference type="KEGG" id="ahg:AHOG_09525"/>
<comment type="subcellular location">
    <subcellularLocation>
        <location evidence="1">Cell membrane</location>
        <topology evidence="1">Multi-pass membrane protein</topology>
    </subcellularLocation>
</comment>
<dbReference type="PIRSF" id="PIRSF006324">
    <property type="entry name" value="LeuE"/>
    <property type="match status" value="1"/>
</dbReference>
<evidence type="ECO:0000313" key="7">
    <source>
        <dbReference type="Proteomes" id="UP000204221"/>
    </source>
</evidence>
<gene>
    <name evidence="6" type="primary">rhtC</name>
    <name evidence="6" type="ORF">AHOG_09525</name>
</gene>
<protein>
    <submittedName>
        <fullName evidence="6">Threonine efflux protein</fullName>
    </submittedName>
</protein>
<dbReference type="Proteomes" id="UP000204221">
    <property type="component" value="Chromosome"/>
</dbReference>
<keyword evidence="7" id="KW-1185">Reference proteome</keyword>
<dbReference type="GO" id="GO:0005886">
    <property type="term" value="C:plasma membrane"/>
    <property type="evidence" value="ECO:0007669"/>
    <property type="project" value="UniProtKB-SubCell"/>
</dbReference>
<name>A0A221W196_9PSEU</name>
<sequence>MPEGISLFIAITAITIVVPGPDFVLVTRNTLLFGRRAGYLTAAGISLSLTLYSLLAVVGLTTLIATHEGMLTTLRLAGGGYLVFLGWQGLRSWWRGRAARRGPCDLDAGSVAALHPSDVDESARPRTGGLLAAPLAQGALNNLLNPKALVFYLTLLPQFIQPGGSVVAQTGLLGGIATGLAALWWLLYVTAVGRLAPALRRRSVRDGLDLGSGLLLGGFGVVLAVGVL</sequence>
<dbReference type="AlphaFoldDB" id="A0A221W196"/>
<evidence type="ECO:0000256" key="5">
    <source>
        <dbReference type="ARBA" id="ARBA00023136"/>
    </source>
</evidence>
<dbReference type="EMBL" id="CP022521">
    <property type="protein sequence ID" value="ASO19549.1"/>
    <property type="molecule type" value="Genomic_DNA"/>
</dbReference>
<organism evidence="6 7">
    <name type="scientific">Actinoalloteichus hoggarensis</name>
    <dbReference type="NCBI Taxonomy" id="1470176"/>
    <lineage>
        <taxon>Bacteria</taxon>
        <taxon>Bacillati</taxon>
        <taxon>Actinomycetota</taxon>
        <taxon>Actinomycetes</taxon>
        <taxon>Pseudonocardiales</taxon>
        <taxon>Pseudonocardiaceae</taxon>
        <taxon>Actinoalloteichus</taxon>
    </lineage>
</organism>
<reference evidence="6 7" key="1">
    <citation type="submission" date="2017-07" db="EMBL/GenBank/DDBJ databases">
        <title>Complete genome sequence of Actinoalloteichus hoggarensis DSM 45943, type strain of Actinoalloteichus hoggarensis.</title>
        <authorList>
            <person name="Ruckert C."/>
            <person name="Nouioui I."/>
            <person name="Willmese J."/>
            <person name="van Wezel G."/>
            <person name="Klenk H.-P."/>
            <person name="Kalinowski J."/>
            <person name="Zotchev S.B."/>
        </authorList>
    </citation>
    <scope>NUCLEOTIDE SEQUENCE [LARGE SCALE GENOMIC DNA]</scope>
    <source>
        <strain evidence="6 7">DSM 45943</strain>
    </source>
</reference>
<evidence type="ECO:0000256" key="1">
    <source>
        <dbReference type="ARBA" id="ARBA00004651"/>
    </source>
</evidence>
<evidence type="ECO:0000256" key="2">
    <source>
        <dbReference type="ARBA" id="ARBA00022475"/>
    </source>
</evidence>
<keyword evidence="5" id="KW-0472">Membrane</keyword>
<proteinExistence type="predicted"/>
<dbReference type="OrthoDB" id="3175972at2"/>
<dbReference type="InterPro" id="IPR001123">
    <property type="entry name" value="LeuE-type"/>
</dbReference>
<dbReference type="PANTHER" id="PTHR30086:SF20">
    <property type="entry name" value="ARGININE EXPORTER PROTEIN ARGO-RELATED"/>
    <property type="match status" value="1"/>
</dbReference>
<dbReference type="RefSeq" id="WP_093941034.1">
    <property type="nucleotide sequence ID" value="NZ_CP022521.1"/>
</dbReference>
<dbReference type="Pfam" id="PF01810">
    <property type="entry name" value="LysE"/>
    <property type="match status" value="1"/>
</dbReference>
<dbReference type="PANTHER" id="PTHR30086">
    <property type="entry name" value="ARGININE EXPORTER PROTEIN ARGO"/>
    <property type="match status" value="1"/>
</dbReference>
<keyword evidence="2" id="KW-1003">Cell membrane</keyword>
<keyword evidence="3" id="KW-0812">Transmembrane</keyword>